<gene>
    <name evidence="10" type="ORF">U0021_09710</name>
</gene>
<evidence type="ECO:0000259" key="9">
    <source>
        <dbReference type="PROSITE" id="PS52029"/>
    </source>
</evidence>
<dbReference type="SUPFAM" id="SSF141523">
    <property type="entry name" value="L,D-transpeptidase catalytic domain-like"/>
    <property type="match status" value="1"/>
</dbReference>
<dbReference type="InterPro" id="IPR036365">
    <property type="entry name" value="PGBD-like_sf"/>
</dbReference>
<organism evidence="10 11">
    <name type="scientific">Moraxella canis</name>
    <dbReference type="NCBI Taxonomy" id="90239"/>
    <lineage>
        <taxon>Bacteria</taxon>
        <taxon>Pseudomonadati</taxon>
        <taxon>Pseudomonadota</taxon>
        <taxon>Gammaproteobacteria</taxon>
        <taxon>Moraxellales</taxon>
        <taxon>Moraxellaceae</taxon>
        <taxon>Moraxella</taxon>
    </lineage>
</organism>
<feature type="domain" description="L,D-TPase catalytic" evidence="9">
    <location>
        <begin position="224"/>
        <end position="353"/>
    </location>
</feature>
<keyword evidence="5 7" id="KW-0573">Peptidoglycan synthesis</keyword>
<comment type="similarity">
    <text evidence="2">Belongs to the YkuD family.</text>
</comment>
<dbReference type="EMBL" id="CP139961">
    <property type="protein sequence ID" value="WQE03990.1"/>
    <property type="molecule type" value="Genomic_DNA"/>
</dbReference>
<reference evidence="10 11" key="1">
    <citation type="submission" date="2023-12" db="EMBL/GenBank/DDBJ databases">
        <title>Genome sequencing and assembly of bacterial species from a model synthetic community.</title>
        <authorList>
            <person name="Hogle S.L."/>
        </authorList>
    </citation>
    <scope>NUCLEOTIDE SEQUENCE [LARGE SCALE GENOMIC DNA]</scope>
    <source>
        <strain evidence="10 11">HAMBI_2792</strain>
    </source>
</reference>
<evidence type="ECO:0000256" key="5">
    <source>
        <dbReference type="ARBA" id="ARBA00022984"/>
    </source>
</evidence>
<evidence type="ECO:0000256" key="3">
    <source>
        <dbReference type="ARBA" id="ARBA00022679"/>
    </source>
</evidence>
<dbReference type="SUPFAM" id="SSF47090">
    <property type="entry name" value="PGBD-like"/>
    <property type="match status" value="1"/>
</dbReference>
<keyword evidence="6 7" id="KW-0961">Cell wall biogenesis/degradation</keyword>
<dbReference type="Gene3D" id="1.10.101.10">
    <property type="entry name" value="PGBD-like superfamily/PGBD"/>
    <property type="match status" value="1"/>
</dbReference>
<feature type="active site" description="Nucleophile" evidence="7">
    <location>
        <position position="329"/>
    </location>
</feature>
<dbReference type="RefSeq" id="WP_114799934.1">
    <property type="nucleotide sequence ID" value="NZ_CP139961.1"/>
</dbReference>
<dbReference type="Pfam" id="PF01471">
    <property type="entry name" value="PG_binding_1"/>
    <property type="match status" value="1"/>
</dbReference>
<accession>A0ABZ0WXU3</accession>
<evidence type="ECO:0000256" key="1">
    <source>
        <dbReference type="ARBA" id="ARBA00004752"/>
    </source>
</evidence>
<feature type="chain" id="PRO_5046252299" evidence="8">
    <location>
        <begin position="23"/>
        <end position="353"/>
    </location>
</feature>
<dbReference type="Gene3D" id="2.40.440.10">
    <property type="entry name" value="L,D-transpeptidase catalytic domain-like"/>
    <property type="match status" value="1"/>
</dbReference>
<evidence type="ECO:0000256" key="6">
    <source>
        <dbReference type="ARBA" id="ARBA00023316"/>
    </source>
</evidence>
<evidence type="ECO:0000256" key="8">
    <source>
        <dbReference type="SAM" id="SignalP"/>
    </source>
</evidence>
<dbReference type="InterPro" id="IPR050979">
    <property type="entry name" value="LD-transpeptidase"/>
</dbReference>
<dbReference type="PANTHER" id="PTHR30582">
    <property type="entry name" value="L,D-TRANSPEPTIDASE"/>
    <property type="match status" value="1"/>
</dbReference>
<name>A0ABZ0WXU3_9GAMM</name>
<dbReference type="PANTHER" id="PTHR30582:SF30">
    <property type="entry name" value="BLR4375 PROTEIN"/>
    <property type="match status" value="1"/>
</dbReference>
<evidence type="ECO:0000256" key="7">
    <source>
        <dbReference type="PROSITE-ProRule" id="PRU01373"/>
    </source>
</evidence>
<evidence type="ECO:0000313" key="10">
    <source>
        <dbReference type="EMBL" id="WQE03990.1"/>
    </source>
</evidence>
<evidence type="ECO:0000313" key="11">
    <source>
        <dbReference type="Proteomes" id="UP001324384"/>
    </source>
</evidence>
<keyword evidence="3" id="KW-0808">Transferase</keyword>
<dbReference type="Pfam" id="PF03734">
    <property type="entry name" value="YkuD"/>
    <property type="match status" value="1"/>
</dbReference>
<dbReference type="InterPro" id="IPR036366">
    <property type="entry name" value="PGBDSf"/>
</dbReference>
<keyword evidence="8" id="KW-0732">Signal</keyword>
<protein>
    <submittedName>
        <fullName evidence="10">L,D-transpeptidase family protein</fullName>
    </submittedName>
</protein>
<keyword evidence="4 7" id="KW-0133">Cell shape</keyword>
<feature type="active site" description="Proton donor/acceptor" evidence="7">
    <location>
        <position position="313"/>
    </location>
</feature>
<dbReference type="InterPro" id="IPR002477">
    <property type="entry name" value="Peptidoglycan-bd-like"/>
</dbReference>
<dbReference type="PROSITE" id="PS52029">
    <property type="entry name" value="LD_TPASE"/>
    <property type="match status" value="1"/>
</dbReference>
<dbReference type="Proteomes" id="UP001324384">
    <property type="component" value="Chromosome"/>
</dbReference>
<evidence type="ECO:0000256" key="2">
    <source>
        <dbReference type="ARBA" id="ARBA00005992"/>
    </source>
</evidence>
<sequence>MTFIKPLSLAMASLLIIVTAHANTDGDIVSGEVVIQAQSDNSTINSIEQGGKRTTIHGLDEYARRVNESVWTENMKVNTAMTVKMQVLLDWNHASPGPIDGGWGMNSKKALTNFQKIKGLEPTGKMNQATWDALIGDIPADQPVLVSYTITEADAKGPYRKLPSDAESRSKLKALGYESIQEMLGERFHMDVAYLRKLNPNKRFVAGETITVINTGQPFEGVVDRVVADRKDKILYAYHGNQLVATYPTTVGGEASTTPGGKYKIINKVKMPTYKATVNREGEDKKVYYLPPGPNSPVGVVWMGLNKPSYGIHGSPVPEGISRQSSLGCIRLTNWDVLELVAVIENGATVEIR</sequence>
<dbReference type="InterPro" id="IPR005490">
    <property type="entry name" value="LD_TPept_cat_dom"/>
</dbReference>
<dbReference type="CDD" id="cd16913">
    <property type="entry name" value="YkuD_like"/>
    <property type="match status" value="1"/>
</dbReference>
<evidence type="ECO:0000256" key="4">
    <source>
        <dbReference type="ARBA" id="ARBA00022960"/>
    </source>
</evidence>
<dbReference type="InterPro" id="IPR038063">
    <property type="entry name" value="Transpep_catalytic_dom"/>
</dbReference>
<feature type="signal peptide" evidence="8">
    <location>
        <begin position="1"/>
        <end position="22"/>
    </location>
</feature>
<comment type="pathway">
    <text evidence="1 7">Cell wall biogenesis; peptidoglycan biosynthesis.</text>
</comment>
<keyword evidence="11" id="KW-1185">Reference proteome</keyword>
<proteinExistence type="inferred from homology"/>